<comment type="caution">
    <text evidence="6">The sequence shown here is derived from an EMBL/GenBank/DDBJ whole genome shotgun (WGS) entry which is preliminary data.</text>
</comment>
<gene>
    <name evidence="6" type="ORF">Ocin01_09687</name>
</gene>
<dbReference type="EMBL" id="LJIJ01000479">
    <property type="protein sequence ID" value="ODM96995.1"/>
    <property type="molecule type" value="Genomic_DNA"/>
</dbReference>
<dbReference type="OrthoDB" id="4951847at2759"/>
<evidence type="ECO:0000256" key="2">
    <source>
        <dbReference type="ARBA" id="ARBA00022723"/>
    </source>
</evidence>
<dbReference type="PANTHER" id="PTHR46481">
    <property type="entry name" value="ZINC FINGER BED DOMAIN-CONTAINING PROTEIN 4"/>
    <property type="match status" value="1"/>
</dbReference>
<keyword evidence="2" id="KW-0479">Metal-binding</keyword>
<dbReference type="InterPro" id="IPR012337">
    <property type="entry name" value="RNaseH-like_sf"/>
</dbReference>
<dbReference type="InterPro" id="IPR052035">
    <property type="entry name" value="ZnF_BED_domain_contain"/>
</dbReference>
<keyword evidence="5" id="KW-0539">Nucleus</keyword>
<organism evidence="6 7">
    <name type="scientific">Orchesella cincta</name>
    <name type="common">Springtail</name>
    <name type="synonym">Podura cincta</name>
    <dbReference type="NCBI Taxonomy" id="48709"/>
    <lineage>
        <taxon>Eukaryota</taxon>
        <taxon>Metazoa</taxon>
        <taxon>Ecdysozoa</taxon>
        <taxon>Arthropoda</taxon>
        <taxon>Hexapoda</taxon>
        <taxon>Collembola</taxon>
        <taxon>Entomobryomorpha</taxon>
        <taxon>Entomobryoidea</taxon>
        <taxon>Orchesellidae</taxon>
        <taxon>Orchesellinae</taxon>
        <taxon>Orchesella</taxon>
    </lineage>
</organism>
<keyword evidence="4" id="KW-0862">Zinc</keyword>
<keyword evidence="3" id="KW-0863">Zinc-finger</keyword>
<evidence type="ECO:0000256" key="5">
    <source>
        <dbReference type="ARBA" id="ARBA00023242"/>
    </source>
</evidence>
<dbReference type="OMA" id="HKQAKDI"/>
<feature type="non-terminal residue" evidence="6">
    <location>
        <position position="297"/>
    </location>
</feature>
<dbReference type="GO" id="GO:0008270">
    <property type="term" value="F:zinc ion binding"/>
    <property type="evidence" value="ECO:0007669"/>
    <property type="project" value="UniProtKB-KW"/>
</dbReference>
<keyword evidence="7" id="KW-1185">Reference proteome</keyword>
<accession>A0A1D2MWE8</accession>
<dbReference type="Proteomes" id="UP000094527">
    <property type="component" value="Unassembled WGS sequence"/>
</dbReference>
<dbReference type="STRING" id="48709.A0A1D2MWE8"/>
<evidence type="ECO:0000256" key="3">
    <source>
        <dbReference type="ARBA" id="ARBA00022771"/>
    </source>
</evidence>
<evidence type="ECO:0000313" key="6">
    <source>
        <dbReference type="EMBL" id="ODM96995.1"/>
    </source>
</evidence>
<name>A0A1D2MWE8_ORCCI</name>
<dbReference type="AlphaFoldDB" id="A0A1D2MWE8"/>
<protein>
    <submittedName>
        <fullName evidence="6">Putative AC9 transposase</fullName>
    </submittedName>
</protein>
<comment type="subcellular location">
    <subcellularLocation>
        <location evidence="1">Nucleus</location>
    </subcellularLocation>
</comment>
<evidence type="ECO:0000256" key="4">
    <source>
        <dbReference type="ARBA" id="ARBA00022833"/>
    </source>
</evidence>
<dbReference type="SUPFAM" id="SSF53098">
    <property type="entry name" value="Ribonuclease H-like"/>
    <property type="match status" value="1"/>
</dbReference>
<sequence length="297" mass="33938">MKHQKKKPLRKFLDTLTAKERHQIDLQVGKMIYGCNLPFAIVENHEFKELLRKLRPAYFPPNRKLIGNEILEEVYMEVKERLTEVIAKKEVTLVQDGWEQTKLSHAGSATKDADYCLGVLSAAIEECQNVHKCQVIGFVTDNCNSSRHIRFGCNAHYLNLVGQKVIPHDKIDNIVKIQKYFKNHHFQSAALSAAKGKRPVLPGLTRWNSQIDCIENYIENHAIYLDLARKNPRKFDSSITQMINDFSLYTAAEKLKSLAKPIAVALDSKILVLTHEIYETLGTIKFSQFIGRCIGMD</sequence>
<reference evidence="6 7" key="1">
    <citation type="journal article" date="2016" name="Genome Biol. Evol.">
        <title>Gene Family Evolution Reflects Adaptation to Soil Environmental Stressors in the Genome of the Collembolan Orchesella cincta.</title>
        <authorList>
            <person name="Faddeeva-Vakhrusheva A."/>
            <person name="Derks M.F."/>
            <person name="Anvar S.Y."/>
            <person name="Agamennone V."/>
            <person name="Suring W."/>
            <person name="Smit S."/>
            <person name="van Straalen N.M."/>
            <person name="Roelofs D."/>
        </authorList>
    </citation>
    <scope>NUCLEOTIDE SEQUENCE [LARGE SCALE GENOMIC DNA]</scope>
    <source>
        <tissue evidence="6">Mixed pool</tissue>
    </source>
</reference>
<proteinExistence type="predicted"/>
<dbReference type="PANTHER" id="PTHR46481:SF10">
    <property type="entry name" value="ZINC FINGER BED DOMAIN-CONTAINING PROTEIN 39"/>
    <property type="match status" value="1"/>
</dbReference>
<evidence type="ECO:0000313" key="7">
    <source>
        <dbReference type="Proteomes" id="UP000094527"/>
    </source>
</evidence>
<dbReference type="SUPFAM" id="SSF140996">
    <property type="entry name" value="Hermes dimerisation domain"/>
    <property type="match status" value="1"/>
</dbReference>
<evidence type="ECO:0000256" key="1">
    <source>
        <dbReference type="ARBA" id="ARBA00004123"/>
    </source>
</evidence>
<dbReference type="GO" id="GO:0005634">
    <property type="term" value="C:nucleus"/>
    <property type="evidence" value="ECO:0007669"/>
    <property type="project" value="UniProtKB-SubCell"/>
</dbReference>